<sequence length="297" mass="34067">MNYAPIVAFAYNRPDHLKRTLEAVLKNPEAAYSDLYVFSDGPRKESDIEKVEAVRQFIGELKGFKSVELISAPKNKGLARSVIDGVTQVITLRGKAIIMEDDLLCTSDFLSYMNQALEKYENQAHIFSVSGYSFGTGSVKNYSGDTALVFRASSLGWGTWKDRWEKVDWEVKDFEEFLQSPKRKDDIKNAGEDILPMIVKQQRGVINSWAVRWAYHHVKHQGYCLIPRYSKIKTTGDDGSGSNPAASTLKDELHFGERIIHLEDSPKPSEAITRYIRKNNRPSLYRKLINWYRYKVW</sequence>
<dbReference type="HOGENOM" id="CLU_054735_1_0_10"/>
<dbReference type="SUPFAM" id="SSF53448">
    <property type="entry name" value="Nucleotide-diphospho-sugar transferases"/>
    <property type="match status" value="1"/>
</dbReference>
<evidence type="ECO:0000259" key="1">
    <source>
        <dbReference type="Pfam" id="PF00535"/>
    </source>
</evidence>
<feature type="domain" description="Glycosyltransferase 2-like" evidence="1">
    <location>
        <begin position="8"/>
        <end position="142"/>
    </location>
</feature>
<dbReference type="Pfam" id="PF00535">
    <property type="entry name" value="Glycos_transf_2"/>
    <property type="match status" value="1"/>
</dbReference>
<dbReference type="InterPro" id="IPR001173">
    <property type="entry name" value="Glyco_trans_2-like"/>
</dbReference>
<dbReference type="Proteomes" id="UP000007435">
    <property type="component" value="Chromosome"/>
</dbReference>
<evidence type="ECO:0000313" key="3">
    <source>
        <dbReference type="Proteomes" id="UP000007435"/>
    </source>
</evidence>
<dbReference type="Gene3D" id="3.90.550.10">
    <property type="entry name" value="Spore Coat Polysaccharide Biosynthesis Protein SpsA, Chain A"/>
    <property type="match status" value="1"/>
</dbReference>
<protein>
    <submittedName>
        <fullName evidence="2">Glycosyltransferase</fullName>
    </submittedName>
</protein>
<reference key="1">
    <citation type="submission" date="2010-11" db="EMBL/GenBank/DDBJ databases">
        <title>The complete genome of Leadbetterella byssophila DSM 17132.</title>
        <authorList>
            <consortium name="US DOE Joint Genome Institute (JGI-PGF)"/>
            <person name="Lucas S."/>
            <person name="Copeland A."/>
            <person name="Lapidus A."/>
            <person name="Glavina del Rio T."/>
            <person name="Dalin E."/>
            <person name="Tice H."/>
            <person name="Bruce D."/>
            <person name="Goodwin L."/>
            <person name="Pitluck S."/>
            <person name="Kyrpides N."/>
            <person name="Mavromatis K."/>
            <person name="Ivanova N."/>
            <person name="Teshima H."/>
            <person name="Brettin T."/>
            <person name="Detter J.C."/>
            <person name="Han C."/>
            <person name="Tapia R."/>
            <person name="Land M."/>
            <person name="Hauser L."/>
            <person name="Markowitz V."/>
            <person name="Cheng J.-F."/>
            <person name="Hugenholtz P."/>
            <person name="Woyke T."/>
            <person name="Wu D."/>
            <person name="Tindall B."/>
            <person name="Pomrenke H.G."/>
            <person name="Brambilla E."/>
            <person name="Klenk H.-P."/>
            <person name="Eisen J.A."/>
        </authorList>
    </citation>
    <scope>NUCLEOTIDE SEQUENCE [LARGE SCALE GENOMIC DNA]</scope>
    <source>
        <strain>DSM 17132</strain>
    </source>
</reference>
<dbReference type="EMBL" id="CP002305">
    <property type="protein sequence ID" value="ADQ18294.1"/>
    <property type="molecule type" value="Genomic_DNA"/>
</dbReference>
<proteinExistence type="predicted"/>
<name>E4RZQ1_LEAB4</name>
<reference evidence="2 3" key="2">
    <citation type="journal article" date="2011" name="Stand. Genomic Sci.">
        <title>Complete genome sequence of Leadbetterella byssophila type strain (4M15).</title>
        <authorList>
            <person name="Abt B."/>
            <person name="Teshima H."/>
            <person name="Lucas S."/>
            <person name="Lapidus A."/>
            <person name="Del Rio T.G."/>
            <person name="Nolan M."/>
            <person name="Tice H."/>
            <person name="Cheng J.F."/>
            <person name="Pitluck S."/>
            <person name="Liolios K."/>
            <person name="Pagani I."/>
            <person name="Ivanova N."/>
            <person name="Mavromatis K."/>
            <person name="Pati A."/>
            <person name="Tapia R."/>
            <person name="Han C."/>
            <person name="Goodwin L."/>
            <person name="Chen A."/>
            <person name="Palaniappan K."/>
            <person name="Land M."/>
            <person name="Hauser L."/>
            <person name="Chang Y.J."/>
            <person name="Jeffries C.D."/>
            <person name="Rohde M."/>
            <person name="Goker M."/>
            <person name="Tindall B.J."/>
            <person name="Detter J.C."/>
            <person name="Woyke T."/>
            <person name="Bristow J."/>
            <person name="Eisen J.A."/>
            <person name="Markowitz V."/>
            <person name="Hugenholtz P."/>
            <person name="Klenk H.P."/>
            <person name="Kyrpides N.C."/>
        </authorList>
    </citation>
    <scope>NUCLEOTIDE SEQUENCE [LARGE SCALE GENOMIC DNA]</scope>
    <source>
        <strain evidence="3">DSM 17132 / JCM 16389 / KACC 11308 / NBRC 106382 / 4M15</strain>
    </source>
</reference>
<dbReference type="InterPro" id="IPR029044">
    <property type="entry name" value="Nucleotide-diphossugar_trans"/>
</dbReference>
<organism evidence="2 3">
    <name type="scientific">Leadbetterella byssophila (strain DSM 17132 / JCM 16389 / KACC 11308 / NBRC 106382 / 4M15)</name>
    <dbReference type="NCBI Taxonomy" id="649349"/>
    <lineage>
        <taxon>Bacteria</taxon>
        <taxon>Pseudomonadati</taxon>
        <taxon>Bacteroidota</taxon>
        <taxon>Cytophagia</taxon>
        <taxon>Cytophagales</taxon>
        <taxon>Leadbetterellaceae</taxon>
        <taxon>Leadbetterella</taxon>
    </lineage>
</organism>
<dbReference type="eggNOG" id="COG1216">
    <property type="taxonomic scope" value="Bacteria"/>
</dbReference>
<gene>
    <name evidence="2" type="ordered locus">Lbys_2632</name>
</gene>
<dbReference type="AlphaFoldDB" id="E4RZQ1"/>
<dbReference type="OrthoDB" id="9785375at2"/>
<dbReference type="KEGG" id="lby:Lbys_2632"/>
<accession>E4RZQ1</accession>
<dbReference type="RefSeq" id="WP_013409331.1">
    <property type="nucleotide sequence ID" value="NC_014655.1"/>
</dbReference>
<keyword evidence="3" id="KW-1185">Reference proteome</keyword>
<evidence type="ECO:0000313" key="2">
    <source>
        <dbReference type="EMBL" id="ADQ18294.1"/>
    </source>
</evidence>
<dbReference type="STRING" id="649349.Lbys_2632"/>